<dbReference type="CDD" id="cd01854">
    <property type="entry name" value="YjeQ_EngC"/>
    <property type="match status" value="1"/>
</dbReference>
<dbReference type="Gene3D" id="2.40.50.140">
    <property type="entry name" value="Nucleic acid-binding proteins"/>
    <property type="match status" value="1"/>
</dbReference>
<dbReference type="InterPro" id="IPR012340">
    <property type="entry name" value="NA-bd_OB-fold"/>
</dbReference>
<dbReference type="Gene3D" id="1.10.40.50">
    <property type="entry name" value="Probable gtpase engc, domain 3"/>
    <property type="match status" value="1"/>
</dbReference>
<dbReference type="GO" id="GO:0019843">
    <property type="term" value="F:rRNA binding"/>
    <property type="evidence" value="ECO:0007669"/>
    <property type="project" value="UniProtKB-KW"/>
</dbReference>
<comment type="cofactor">
    <cofactor evidence="3">
        <name>Zn(2+)</name>
        <dbReference type="ChEBI" id="CHEBI:29105"/>
    </cofactor>
    <text evidence="3">Binds 1 zinc ion per subunit.</text>
</comment>
<keyword evidence="1 3" id="KW-0547">Nucleotide-binding</keyword>
<keyword evidence="3" id="KW-0479">Metal-binding</keyword>
<dbReference type="InterPro" id="IPR030378">
    <property type="entry name" value="G_CP_dom"/>
</dbReference>
<dbReference type="PROSITE" id="PS50936">
    <property type="entry name" value="ENGC_GTPASE"/>
    <property type="match status" value="1"/>
</dbReference>
<feature type="binding site" evidence="3">
    <location>
        <position position="294"/>
    </location>
    <ligand>
        <name>Zn(2+)</name>
        <dbReference type="ChEBI" id="CHEBI:29105"/>
    </ligand>
</feature>
<feature type="binding site" evidence="3">
    <location>
        <begin position="157"/>
        <end position="160"/>
    </location>
    <ligand>
        <name>GTP</name>
        <dbReference type="ChEBI" id="CHEBI:37565"/>
    </ligand>
</feature>
<keyword evidence="3" id="KW-0862">Zinc</keyword>
<feature type="binding site" evidence="3">
    <location>
        <position position="307"/>
    </location>
    <ligand>
        <name>Zn(2+)</name>
        <dbReference type="ChEBI" id="CHEBI:29105"/>
    </ligand>
</feature>
<comment type="subcellular location">
    <subcellularLocation>
        <location evidence="3">Cytoplasm</location>
    </subcellularLocation>
</comment>
<feature type="binding site" evidence="3">
    <location>
        <position position="301"/>
    </location>
    <ligand>
        <name>Zn(2+)</name>
        <dbReference type="ChEBI" id="CHEBI:29105"/>
    </ligand>
</feature>
<keyword evidence="3" id="KW-0963">Cytoplasm</keyword>
<accession>A0A6G7VE24</accession>
<dbReference type="Pfam" id="PF03193">
    <property type="entry name" value="RsgA_GTPase"/>
    <property type="match status" value="1"/>
</dbReference>
<dbReference type="AlphaFoldDB" id="A0A6G7VE24"/>
<evidence type="ECO:0000313" key="6">
    <source>
        <dbReference type="EMBL" id="QIK38116.1"/>
    </source>
</evidence>
<comment type="subunit">
    <text evidence="3">Monomer. Associates with 30S ribosomal subunit, binds 16S rRNA.</text>
</comment>
<feature type="domain" description="CP-type G" evidence="5">
    <location>
        <begin position="109"/>
        <end position="270"/>
    </location>
</feature>
<feature type="binding site" evidence="3">
    <location>
        <position position="299"/>
    </location>
    <ligand>
        <name>Zn(2+)</name>
        <dbReference type="ChEBI" id="CHEBI:29105"/>
    </ligand>
</feature>
<dbReference type="EC" id="3.6.1.-" evidence="3"/>
<dbReference type="PANTHER" id="PTHR32120">
    <property type="entry name" value="SMALL RIBOSOMAL SUBUNIT BIOGENESIS GTPASE RSGA"/>
    <property type="match status" value="1"/>
</dbReference>
<dbReference type="KEGG" id="cjap:GWK36_09095"/>
<keyword evidence="3" id="KW-0378">Hydrolase</keyword>
<dbReference type="InterPro" id="IPR004881">
    <property type="entry name" value="Ribosome_biogen_GTPase_RsgA"/>
</dbReference>
<evidence type="ECO:0000313" key="7">
    <source>
        <dbReference type="Proteomes" id="UP000502699"/>
    </source>
</evidence>
<evidence type="ECO:0000259" key="5">
    <source>
        <dbReference type="PROSITE" id="PS51721"/>
    </source>
</evidence>
<dbReference type="Gene3D" id="3.40.50.300">
    <property type="entry name" value="P-loop containing nucleotide triphosphate hydrolases"/>
    <property type="match status" value="1"/>
</dbReference>
<feature type="domain" description="EngC GTPase" evidence="4">
    <location>
        <begin position="118"/>
        <end position="268"/>
    </location>
</feature>
<dbReference type="GO" id="GO:0005525">
    <property type="term" value="F:GTP binding"/>
    <property type="evidence" value="ECO:0007669"/>
    <property type="project" value="UniProtKB-UniRule"/>
</dbReference>
<comment type="function">
    <text evidence="3">One of several proteins that assist in the late maturation steps of the functional core of the 30S ribosomal subunit. Helps release RbfA from mature subunits. May play a role in the assembly of ribosomal proteins into the subunit. Circularly permuted GTPase that catalyzes slow GTP hydrolysis, GTPase activity is stimulated by the 30S ribosomal subunit.</text>
</comment>
<evidence type="ECO:0000259" key="4">
    <source>
        <dbReference type="PROSITE" id="PS50936"/>
    </source>
</evidence>
<name>A0A6G7VE24_9GAMM</name>
<dbReference type="HAMAP" id="MF_01820">
    <property type="entry name" value="GTPase_RsgA"/>
    <property type="match status" value="1"/>
</dbReference>
<keyword evidence="2 3" id="KW-0342">GTP-binding</keyword>
<evidence type="ECO:0000256" key="2">
    <source>
        <dbReference type="ARBA" id="ARBA00023134"/>
    </source>
</evidence>
<dbReference type="NCBIfam" id="TIGR00157">
    <property type="entry name" value="ribosome small subunit-dependent GTPase A"/>
    <property type="match status" value="1"/>
</dbReference>
<dbReference type="Proteomes" id="UP000502699">
    <property type="component" value="Chromosome"/>
</dbReference>
<keyword evidence="3" id="KW-0694">RNA-binding</keyword>
<organism evidence="6 7">
    <name type="scientific">Caldichromatium japonicum</name>
    <dbReference type="NCBI Taxonomy" id="2699430"/>
    <lineage>
        <taxon>Bacteria</taxon>
        <taxon>Pseudomonadati</taxon>
        <taxon>Pseudomonadota</taxon>
        <taxon>Gammaproteobacteria</taxon>
        <taxon>Chromatiales</taxon>
        <taxon>Chromatiaceae</taxon>
        <taxon>Caldichromatium</taxon>
    </lineage>
</organism>
<dbReference type="RefSeq" id="WP_166270880.1">
    <property type="nucleotide sequence ID" value="NZ_CP048029.1"/>
</dbReference>
<gene>
    <name evidence="3 6" type="primary">rsgA</name>
    <name evidence="6" type="ORF">GWK36_09095</name>
</gene>
<reference evidence="7" key="1">
    <citation type="submission" date="2020-01" db="EMBL/GenBank/DDBJ databases">
        <title>Caldichromatium gen. nov., sp. nov., a thermophilic purple sulfur bacterium member of the family Chromatiaceae isolated from Nakabusa hot spring, Japan.</title>
        <authorList>
            <person name="Saini M.K."/>
            <person name="Hanada S."/>
            <person name="Tank M."/>
        </authorList>
    </citation>
    <scope>NUCLEOTIDE SEQUENCE [LARGE SCALE GENOMIC DNA]</scope>
    <source>
        <strain evidence="7">No.7</strain>
    </source>
</reference>
<feature type="binding site" evidence="3">
    <location>
        <begin position="212"/>
        <end position="220"/>
    </location>
    <ligand>
        <name>GTP</name>
        <dbReference type="ChEBI" id="CHEBI:37565"/>
    </ligand>
</feature>
<proteinExistence type="inferred from homology"/>
<sequence length="342" mass="37971">MTRRRLSQRQIERIKAIQERRRAHLAARCEQALAECEAETLPEEGVVLVQHGLNLLVEDAQGRLARCLARQNLGEIVCGDRVIWQRLPDGQGVVIALLPRTTVFNRLDAEGRERPLVANLSRLLILIAPEPEPSVLLIDQYLLAAECSGIVPILVANKMDLLAEPSEHAEFQGQFAHYAAIGYRIFWVSARHPASLAPLIQELIDQTSVLVGQSGVGKSSLVKALLPDREIQIGRLSEATGLGRHTTSAATCYRLPQGGWIIDSPGVRRFRLGHIDRQAVEWGFREFRDHAGLCRFNNCRHLEEPGCAIRQAVAAGRISPLRLASFHRLLEDCERQALPGGT</sequence>
<keyword evidence="3" id="KW-0699">rRNA-binding</keyword>
<keyword evidence="7" id="KW-1185">Reference proteome</keyword>
<dbReference type="PANTHER" id="PTHR32120:SF11">
    <property type="entry name" value="SMALL RIBOSOMAL SUBUNIT BIOGENESIS GTPASE RSGA 1, MITOCHONDRIAL-RELATED"/>
    <property type="match status" value="1"/>
</dbReference>
<protein>
    <recommendedName>
        <fullName evidence="3">Small ribosomal subunit biogenesis GTPase RsgA</fullName>
        <ecNumber evidence="3">3.6.1.-</ecNumber>
    </recommendedName>
</protein>
<dbReference type="InterPro" id="IPR027417">
    <property type="entry name" value="P-loop_NTPase"/>
</dbReference>
<evidence type="ECO:0000256" key="1">
    <source>
        <dbReference type="ARBA" id="ARBA00022741"/>
    </source>
</evidence>
<dbReference type="EMBL" id="CP048029">
    <property type="protein sequence ID" value="QIK38116.1"/>
    <property type="molecule type" value="Genomic_DNA"/>
</dbReference>
<dbReference type="PROSITE" id="PS51721">
    <property type="entry name" value="G_CP"/>
    <property type="match status" value="1"/>
</dbReference>
<dbReference type="GO" id="GO:0003924">
    <property type="term" value="F:GTPase activity"/>
    <property type="evidence" value="ECO:0007669"/>
    <property type="project" value="UniProtKB-UniRule"/>
</dbReference>
<dbReference type="InterPro" id="IPR010914">
    <property type="entry name" value="RsgA_GTPase_dom"/>
</dbReference>
<comment type="similarity">
    <text evidence="3">Belongs to the TRAFAC class YlqF/YawG GTPase family. RsgA subfamily.</text>
</comment>
<dbReference type="GO" id="GO:0046872">
    <property type="term" value="F:metal ion binding"/>
    <property type="evidence" value="ECO:0007669"/>
    <property type="project" value="UniProtKB-KW"/>
</dbReference>
<keyword evidence="3" id="KW-0690">Ribosome biogenesis</keyword>
<dbReference type="GO" id="GO:0005737">
    <property type="term" value="C:cytoplasm"/>
    <property type="evidence" value="ECO:0007669"/>
    <property type="project" value="UniProtKB-SubCell"/>
</dbReference>
<evidence type="ECO:0000256" key="3">
    <source>
        <dbReference type="HAMAP-Rule" id="MF_01820"/>
    </source>
</evidence>
<dbReference type="SUPFAM" id="SSF52540">
    <property type="entry name" value="P-loop containing nucleoside triphosphate hydrolases"/>
    <property type="match status" value="1"/>
</dbReference>
<dbReference type="GO" id="GO:0042274">
    <property type="term" value="P:ribosomal small subunit biogenesis"/>
    <property type="evidence" value="ECO:0007669"/>
    <property type="project" value="UniProtKB-UniRule"/>
</dbReference>